<evidence type="ECO:0000313" key="2">
    <source>
        <dbReference type="EMBL" id="MPM28148.1"/>
    </source>
</evidence>
<reference evidence="2" key="1">
    <citation type="submission" date="2019-08" db="EMBL/GenBank/DDBJ databases">
        <authorList>
            <person name="Kucharzyk K."/>
            <person name="Murdoch R.W."/>
            <person name="Higgins S."/>
            <person name="Loffler F."/>
        </authorList>
    </citation>
    <scope>NUCLEOTIDE SEQUENCE</scope>
</reference>
<sequence>MQKNLLQRRLGDVHVKERTPGELSQQQVAVAAVKKAHVNPVFLQVGYTGEGKAGQSLRALRMQGHPFDRRLPQVGDIPSAYDPPLFDDRNPVADTLHLA</sequence>
<gene>
    <name evidence="2" type="ORF">SDC9_74667</name>
</gene>
<organism evidence="2">
    <name type="scientific">bioreactor metagenome</name>
    <dbReference type="NCBI Taxonomy" id="1076179"/>
    <lineage>
        <taxon>unclassified sequences</taxon>
        <taxon>metagenomes</taxon>
        <taxon>ecological metagenomes</taxon>
    </lineage>
</organism>
<dbReference type="AlphaFoldDB" id="A0A644YJF9"/>
<dbReference type="EMBL" id="VSSQ01005174">
    <property type="protein sequence ID" value="MPM28148.1"/>
    <property type="molecule type" value="Genomic_DNA"/>
</dbReference>
<feature type="compositionally biased region" description="Basic and acidic residues" evidence="1">
    <location>
        <begin position="9"/>
        <end position="20"/>
    </location>
</feature>
<comment type="caution">
    <text evidence="2">The sequence shown here is derived from an EMBL/GenBank/DDBJ whole genome shotgun (WGS) entry which is preliminary data.</text>
</comment>
<accession>A0A644YJF9</accession>
<feature type="region of interest" description="Disordered" evidence="1">
    <location>
        <begin position="1"/>
        <end position="20"/>
    </location>
</feature>
<feature type="region of interest" description="Disordered" evidence="1">
    <location>
        <begin position="69"/>
        <end position="99"/>
    </location>
</feature>
<proteinExistence type="predicted"/>
<evidence type="ECO:0000256" key="1">
    <source>
        <dbReference type="SAM" id="MobiDB-lite"/>
    </source>
</evidence>
<protein>
    <submittedName>
        <fullName evidence="2">Uncharacterized protein</fullName>
    </submittedName>
</protein>
<name>A0A644YJF9_9ZZZZ</name>